<name>A0ABS4KMZ1_9CLOT</name>
<dbReference type="Proteomes" id="UP001519307">
    <property type="component" value="Unassembled WGS sequence"/>
</dbReference>
<dbReference type="InterPro" id="IPR009875">
    <property type="entry name" value="PilZ_domain"/>
</dbReference>
<gene>
    <name evidence="3" type="ORF">J2Z42_000061</name>
</gene>
<keyword evidence="3" id="KW-0966">Cell projection</keyword>
<feature type="domain" description="PilZ" evidence="1">
    <location>
        <begin position="96"/>
        <end position="211"/>
    </location>
</feature>
<dbReference type="RefSeq" id="WP_209700366.1">
    <property type="nucleotide sequence ID" value="NZ_JAGGLM010000001.1"/>
</dbReference>
<keyword evidence="3" id="KW-0282">Flagellum</keyword>
<evidence type="ECO:0000259" key="2">
    <source>
        <dbReference type="Pfam" id="PF12945"/>
    </source>
</evidence>
<comment type="caution">
    <text evidence="3">The sequence shown here is derived from an EMBL/GenBank/DDBJ whole genome shotgun (WGS) entry which is preliminary data.</text>
</comment>
<keyword evidence="4" id="KW-1185">Reference proteome</keyword>
<dbReference type="Pfam" id="PF07238">
    <property type="entry name" value="PilZ"/>
    <property type="match status" value="1"/>
</dbReference>
<evidence type="ECO:0000313" key="3">
    <source>
        <dbReference type="EMBL" id="MBP2031396.1"/>
    </source>
</evidence>
<organism evidence="3 4">
    <name type="scientific">Clostridium algifaecis</name>
    <dbReference type="NCBI Taxonomy" id="1472040"/>
    <lineage>
        <taxon>Bacteria</taxon>
        <taxon>Bacillati</taxon>
        <taxon>Bacillota</taxon>
        <taxon>Clostridia</taxon>
        <taxon>Eubacteriales</taxon>
        <taxon>Clostridiaceae</taxon>
        <taxon>Clostridium</taxon>
    </lineage>
</organism>
<evidence type="ECO:0000313" key="4">
    <source>
        <dbReference type="Proteomes" id="UP001519307"/>
    </source>
</evidence>
<dbReference type="Gene3D" id="2.40.10.220">
    <property type="entry name" value="predicted glycosyltransferase like domains"/>
    <property type="match status" value="1"/>
</dbReference>
<keyword evidence="3" id="KW-0969">Cilium</keyword>
<accession>A0ABS4KMZ1</accession>
<dbReference type="SUPFAM" id="SSF141371">
    <property type="entry name" value="PilZ domain-like"/>
    <property type="match status" value="1"/>
</dbReference>
<evidence type="ECO:0000259" key="1">
    <source>
        <dbReference type="Pfam" id="PF07238"/>
    </source>
</evidence>
<reference evidence="3 4" key="1">
    <citation type="submission" date="2021-03" db="EMBL/GenBank/DDBJ databases">
        <title>Genomic Encyclopedia of Type Strains, Phase IV (KMG-IV): sequencing the most valuable type-strain genomes for metagenomic binning, comparative biology and taxonomic classification.</title>
        <authorList>
            <person name="Goeker M."/>
        </authorList>
    </citation>
    <scope>NUCLEOTIDE SEQUENCE [LARGE SCALE GENOMIC DNA]</scope>
    <source>
        <strain evidence="3 4">DSM 28783</strain>
    </source>
</reference>
<sequence>MECDIDFDINSKIEIQVDNDDRYYKSNIQDLGEDYIGISLPVNNGKYLLLRKGDRIRCIYFREKKIYGFYTVVLDRKSDKILMIQIKKPDQIKLTQRRDFVRVPLINDVLCVLIPDSRDLKHLSCQINFFNANSLNISGGGMKLSVDMKYKNEIRLGSTLMVTIPIKDDNVTVKGKIVRIDKNTQNKLLICGITFLDLEEDSREKIIKLVFDIMRKQIKKGEVEE</sequence>
<proteinExistence type="predicted"/>
<dbReference type="EMBL" id="JAGGLM010000001">
    <property type="protein sequence ID" value="MBP2031396.1"/>
    <property type="molecule type" value="Genomic_DNA"/>
</dbReference>
<protein>
    <submittedName>
        <fullName evidence="3">C-di-GMP-binding flagellar brake protein YcgR</fullName>
    </submittedName>
</protein>
<dbReference type="InterPro" id="IPR009926">
    <property type="entry name" value="T3SS_YcgR_PilZN"/>
</dbReference>
<feature type="domain" description="Type III secretion system flagellar brake protein YcgR PilZN" evidence="2">
    <location>
        <begin position="9"/>
        <end position="89"/>
    </location>
</feature>
<dbReference type="Pfam" id="PF12945">
    <property type="entry name" value="PilZNR"/>
    <property type="match status" value="1"/>
</dbReference>